<evidence type="ECO:0000256" key="1">
    <source>
        <dbReference type="SAM" id="MobiDB-lite"/>
    </source>
</evidence>
<feature type="region of interest" description="Disordered" evidence="1">
    <location>
        <begin position="61"/>
        <end position="86"/>
    </location>
</feature>
<dbReference type="EMBL" id="AP035768">
    <property type="protein sequence ID" value="BFO15218.1"/>
    <property type="molecule type" value="Genomic_DNA"/>
</dbReference>
<accession>A0AAT9HCW9</accession>
<sequence>MSRLPHRRCEVIDDWLPVARGEAKPVDALIGIPGTVGYLLVGEALRCVRRRPRMPDLAASAVPDEGNLAEQNAKSQAGLRPGQEDRTRSVMDAVLGGLWTGCGPVGDMTSETAGQSP</sequence>
<reference evidence="2" key="1">
    <citation type="submission" date="2024-06" db="EMBL/GenBank/DDBJ databases">
        <authorList>
            <consortium name="consrtm"/>
            <person name="Uemura M."/>
            <person name="Terahara T."/>
        </authorList>
    </citation>
    <scope>NUCLEOTIDE SEQUENCE</scope>
    <source>
        <strain evidence="2">KM77-8</strain>
    </source>
</reference>
<protein>
    <submittedName>
        <fullName evidence="2">Uncharacterized protein</fullName>
    </submittedName>
</protein>
<gene>
    <name evidence="2" type="ORF">SHKM778_16060</name>
</gene>
<organism evidence="2">
    <name type="scientific">Streptomyces haneummycinicus</name>
    <dbReference type="NCBI Taxonomy" id="3074435"/>
    <lineage>
        <taxon>Bacteria</taxon>
        <taxon>Bacillati</taxon>
        <taxon>Actinomycetota</taxon>
        <taxon>Actinomycetes</taxon>
        <taxon>Kitasatosporales</taxon>
        <taxon>Streptomycetaceae</taxon>
        <taxon>Streptomyces</taxon>
    </lineage>
</organism>
<proteinExistence type="predicted"/>
<name>A0AAT9HCW9_9ACTN</name>
<dbReference type="AlphaFoldDB" id="A0AAT9HCW9"/>
<evidence type="ECO:0000313" key="2">
    <source>
        <dbReference type="EMBL" id="BFO15218.1"/>
    </source>
</evidence>
<reference evidence="2" key="2">
    <citation type="submission" date="2024-07" db="EMBL/GenBank/DDBJ databases">
        <title>Streptomyces haneummycinica sp. nov., a new antibiotic-producing actinobacterium isolated from marine sediment.</title>
        <authorList>
            <person name="Uemura M."/>
            <person name="Hamada M."/>
            <person name="Hirano S."/>
            <person name="Kobayashi K."/>
            <person name="Ohshiro T."/>
            <person name="Kobayashi T."/>
            <person name="Terahara T."/>
        </authorList>
    </citation>
    <scope>NUCLEOTIDE SEQUENCE</scope>
    <source>
        <strain evidence="2">KM77-8</strain>
    </source>
</reference>